<comment type="caution">
    <text evidence="1">The sequence shown here is derived from an EMBL/GenBank/DDBJ whole genome shotgun (WGS) entry which is preliminary data.</text>
</comment>
<proteinExistence type="predicted"/>
<dbReference type="RefSeq" id="WP_336402457.1">
    <property type="nucleotide sequence ID" value="NZ_JBAPLU010000001.1"/>
</dbReference>
<organism evidence="1 2">
    <name type="scientific">Klenkia sesuvii</name>
    <dbReference type="NCBI Taxonomy" id="3103137"/>
    <lineage>
        <taxon>Bacteria</taxon>
        <taxon>Bacillati</taxon>
        <taxon>Actinomycetota</taxon>
        <taxon>Actinomycetes</taxon>
        <taxon>Geodermatophilales</taxon>
        <taxon>Geodermatophilaceae</taxon>
        <taxon>Klenkia</taxon>
    </lineage>
</organism>
<protein>
    <submittedName>
        <fullName evidence="1">Uncharacterized protein</fullName>
    </submittedName>
</protein>
<reference evidence="1 2" key="1">
    <citation type="submission" date="2024-03" db="EMBL/GenBank/DDBJ databases">
        <title>Draft genome sequence of Klenkia sp. LSe6-5.</title>
        <authorList>
            <person name="Duangmal K."/>
            <person name="Chantavorakit T."/>
        </authorList>
    </citation>
    <scope>NUCLEOTIDE SEQUENCE [LARGE SCALE GENOMIC DNA]</scope>
    <source>
        <strain evidence="1 2">LSe6-5</strain>
    </source>
</reference>
<sequence length="127" mass="14440">MTDLPDGTYVEWRGRTYRGSVSGPSQYVVFADSQEDPEFIPGMVRGWERTVPMTEATGFALASRCRWRGETFWVLSRSRQPARLLLGWDGDPRRAGEIGLTRVDKMAWEVEVPESEVTGMEQVRRAA</sequence>
<dbReference type="EMBL" id="JBAPLU010000001">
    <property type="protein sequence ID" value="MEI4270315.1"/>
    <property type="molecule type" value="Genomic_DNA"/>
</dbReference>
<evidence type="ECO:0000313" key="2">
    <source>
        <dbReference type="Proteomes" id="UP001361570"/>
    </source>
</evidence>
<dbReference type="Proteomes" id="UP001361570">
    <property type="component" value="Unassembled WGS sequence"/>
</dbReference>
<accession>A0ABU8DNS4</accession>
<gene>
    <name evidence="1" type="ORF">TEK04_01145</name>
</gene>
<keyword evidence="2" id="KW-1185">Reference proteome</keyword>
<evidence type="ECO:0000313" key="1">
    <source>
        <dbReference type="EMBL" id="MEI4270315.1"/>
    </source>
</evidence>
<name>A0ABU8DNS4_9ACTN</name>